<dbReference type="EMBL" id="JAIWYP010000016">
    <property type="protein sequence ID" value="KAH3695869.1"/>
    <property type="molecule type" value="Genomic_DNA"/>
</dbReference>
<evidence type="ECO:0000313" key="1">
    <source>
        <dbReference type="EMBL" id="KAH3695869.1"/>
    </source>
</evidence>
<accession>A0A9D3YCM0</accession>
<organism evidence="1 2">
    <name type="scientific">Dreissena polymorpha</name>
    <name type="common">Zebra mussel</name>
    <name type="synonym">Mytilus polymorpha</name>
    <dbReference type="NCBI Taxonomy" id="45954"/>
    <lineage>
        <taxon>Eukaryota</taxon>
        <taxon>Metazoa</taxon>
        <taxon>Spiralia</taxon>
        <taxon>Lophotrochozoa</taxon>
        <taxon>Mollusca</taxon>
        <taxon>Bivalvia</taxon>
        <taxon>Autobranchia</taxon>
        <taxon>Heteroconchia</taxon>
        <taxon>Euheterodonta</taxon>
        <taxon>Imparidentia</taxon>
        <taxon>Neoheterodontei</taxon>
        <taxon>Myida</taxon>
        <taxon>Dreissenoidea</taxon>
        <taxon>Dreissenidae</taxon>
        <taxon>Dreissena</taxon>
    </lineage>
</organism>
<gene>
    <name evidence="1" type="ORF">DPMN_083327</name>
</gene>
<proteinExistence type="predicted"/>
<dbReference type="Proteomes" id="UP000828390">
    <property type="component" value="Unassembled WGS sequence"/>
</dbReference>
<evidence type="ECO:0000313" key="2">
    <source>
        <dbReference type="Proteomes" id="UP000828390"/>
    </source>
</evidence>
<comment type="caution">
    <text evidence="1">The sequence shown here is derived from an EMBL/GenBank/DDBJ whole genome shotgun (WGS) entry which is preliminary data.</text>
</comment>
<protein>
    <submittedName>
        <fullName evidence="1">Uncharacterized protein</fullName>
    </submittedName>
</protein>
<keyword evidence="2" id="KW-1185">Reference proteome</keyword>
<reference evidence="1" key="1">
    <citation type="journal article" date="2019" name="bioRxiv">
        <title>The Genome of the Zebra Mussel, Dreissena polymorpha: A Resource for Invasive Species Research.</title>
        <authorList>
            <person name="McCartney M.A."/>
            <person name="Auch B."/>
            <person name="Kono T."/>
            <person name="Mallez S."/>
            <person name="Zhang Y."/>
            <person name="Obille A."/>
            <person name="Becker A."/>
            <person name="Abrahante J.E."/>
            <person name="Garbe J."/>
            <person name="Badalamenti J.P."/>
            <person name="Herman A."/>
            <person name="Mangelson H."/>
            <person name="Liachko I."/>
            <person name="Sullivan S."/>
            <person name="Sone E.D."/>
            <person name="Koren S."/>
            <person name="Silverstein K.A.T."/>
            <person name="Beckman K.B."/>
            <person name="Gohl D.M."/>
        </authorList>
    </citation>
    <scope>NUCLEOTIDE SEQUENCE</scope>
    <source>
        <strain evidence="1">Duluth1</strain>
        <tissue evidence="1">Whole animal</tissue>
    </source>
</reference>
<dbReference type="AlphaFoldDB" id="A0A9D3YCM0"/>
<name>A0A9D3YCM0_DREPO</name>
<sequence>MAFTRLNRRGVTMSTTTKLRLLDEASGIMDKGIVSQYCRSHPLVNKTGDNLDMYIRTGQKYLEKSNRDLHMFASNVLFNRVQ</sequence>
<reference evidence="1" key="2">
    <citation type="submission" date="2020-11" db="EMBL/GenBank/DDBJ databases">
        <authorList>
            <person name="McCartney M.A."/>
            <person name="Auch B."/>
            <person name="Kono T."/>
            <person name="Mallez S."/>
            <person name="Becker A."/>
            <person name="Gohl D.M."/>
            <person name="Silverstein K.A.T."/>
            <person name="Koren S."/>
            <person name="Bechman K.B."/>
            <person name="Herman A."/>
            <person name="Abrahante J.E."/>
            <person name="Garbe J."/>
        </authorList>
    </citation>
    <scope>NUCLEOTIDE SEQUENCE</scope>
    <source>
        <strain evidence="1">Duluth1</strain>
        <tissue evidence="1">Whole animal</tissue>
    </source>
</reference>